<protein>
    <recommendedName>
        <fullName evidence="3">Trypanosoma glutamic acid/alanine-rich protein domain-containing protein</fullName>
    </recommendedName>
</protein>
<feature type="signal peptide" evidence="1">
    <location>
        <begin position="1"/>
        <end position="20"/>
    </location>
</feature>
<feature type="chain" id="PRO_5003409753" description="Trypanosoma glutamic acid/alanine-rich protein domain-containing protein" evidence="1">
    <location>
        <begin position="21"/>
        <end position="217"/>
    </location>
</feature>
<evidence type="ECO:0008006" key="3">
    <source>
        <dbReference type="Google" id="ProtNLM"/>
    </source>
</evidence>
<dbReference type="AlphaFoldDB" id="G0TV27"/>
<keyword evidence="1" id="KW-0732">Signal</keyword>
<organism evidence="2">
    <name type="scientific">Trypanosoma vivax (strain Y486)</name>
    <dbReference type="NCBI Taxonomy" id="1055687"/>
    <lineage>
        <taxon>Eukaryota</taxon>
        <taxon>Discoba</taxon>
        <taxon>Euglenozoa</taxon>
        <taxon>Kinetoplastea</taxon>
        <taxon>Metakinetoplastina</taxon>
        <taxon>Trypanosomatida</taxon>
        <taxon>Trypanosomatidae</taxon>
        <taxon>Trypanosoma</taxon>
        <taxon>Duttonella</taxon>
    </lineage>
</organism>
<dbReference type="EMBL" id="HE573021">
    <property type="protein sequence ID" value="CCC47792.1"/>
    <property type="molecule type" value="Genomic_DNA"/>
</dbReference>
<name>G0TV27_TRYVY</name>
<reference evidence="2" key="1">
    <citation type="journal article" date="2012" name="Proc. Natl. Acad. Sci. U.S.A.">
        <title>Antigenic diversity is generated by distinct evolutionary mechanisms in African trypanosome species.</title>
        <authorList>
            <person name="Jackson A.P."/>
            <person name="Berry A."/>
            <person name="Aslett M."/>
            <person name="Allison H.C."/>
            <person name="Burton P."/>
            <person name="Vavrova-Anderson J."/>
            <person name="Brown R."/>
            <person name="Browne H."/>
            <person name="Corton N."/>
            <person name="Hauser H."/>
            <person name="Gamble J."/>
            <person name="Gilderthorp R."/>
            <person name="Marcello L."/>
            <person name="McQuillan J."/>
            <person name="Otto T.D."/>
            <person name="Quail M.A."/>
            <person name="Sanders M.J."/>
            <person name="van Tonder A."/>
            <person name="Ginger M.L."/>
            <person name="Field M.C."/>
            <person name="Barry J.D."/>
            <person name="Hertz-Fowler C."/>
            <person name="Berriman M."/>
        </authorList>
    </citation>
    <scope>NUCLEOTIDE SEQUENCE</scope>
    <source>
        <strain evidence="2">Y486</strain>
    </source>
</reference>
<evidence type="ECO:0000256" key="1">
    <source>
        <dbReference type="SAM" id="SignalP"/>
    </source>
</evidence>
<sequence>MVWVVKNLVILFTLLPCCTSYTYYQPSFLWRCGALNTWIRTKVAFYRANAALAQSKAALENSASAMLESASASKAARQYADRLNSSSLYKTEVTTYANNAQDAAKAAEDAYNSAAKLHMFLEQDVSKVMTLKYEVEVDCRSANYEAYDNEQYSVPDRKRRAQKHIDNAMNNANEAKRYAVLAYLKLFDVLSYSTRAGMLRNNSYDAMNKARIKTELG</sequence>
<proteinExistence type="predicted"/>
<accession>G0TV27</accession>
<gene>
    <name evidence="2" type="ORF">TVY486_0500010</name>
</gene>
<evidence type="ECO:0000313" key="2">
    <source>
        <dbReference type="EMBL" id="CCC47792.1"/>
    </source>
</evidence>